<keyword evidence="1" id="KW-1133">Transmembrane helix</keyword>
<feature type="transmembrane region" description="Helical" evidence="1">
    <location>
        <begin position="148"/>
        <end position="165"/>
    </location>
</feature>
<evidence type="ECO:0000313" key="2">
    <source>
        <dbReference type="EMBL" id="ASJ06458.1"/>
    </source>
</evidence>
<keyword evidence="1" id="KW-0472">Membrane</keyword>
<dbReference type="KEGG" id="tpaf:A3L08_03495"/>
<dbReference type="OrthoDB" id="86194at2157"/>
<proteinExistence type="predicted"/>
<evidence type="ECO:0000313" key="3">
    <source>
        <dbReference type="Proteomes" id="UP000197418"/>
    </source>
</evidence>
<protein>
    <recommendedName>
        <fullName evidence="4">YhfC family intramembrane metalloprotease</fullName>
    </recommendedName>
</protein>
<evidence type="ECO:0000256" key="1">
    <source>
        <dbReference type="SAM" id="Phobius"/>
    </source>
</evidence>
<accession>A0A218P6P2</accession>
<keyword evidence="1" id="KW-0812">Transmembrane</keyword>
<dbReference type="AlphaFoldDB" id="A0A218P6P2"/>
<feature type="transmembrane region" description="Helical" evidence="1">
    <location>
        <begin position="104"/>
        <end position="128"/>
    </location>
</feature>
<feature type="transmembrane region" description="Helical" evidence="1">
    <location>
        <begin position="64"/>
        <end position="83"/>
    </location>
</feature>
<sequence>MYPFPFTILGALLAWATVYAVGFRKQRWAEFILGLAAFFLAMIVQNPVQQLPLLGIGIRSNADVVARGTAFTVAVALWLGLAAGFVQEGVKYYLVRERRLREAVFVGLGFGVTEAVVIAIATAIPLITRGLSPEVPLLNALVSMGERYFTTLFHVGTAVLLAYYAQKGLGKRGLLYMIGLHTVLDTGAAYFQLAFFMEPRPVHTLNVLAYFLEAAVAVVGILVFAYGALKALSEPEVEERPIW</sequence>
<dbReference type="EMBL" id="CP015102">
    <property type="protein sequence ID" value="ASJ06458.1"/>
    <property type="molecule type" value="Genomic_DNA"/>
</dbReference>
<dbReference type="Proteomes" id="UP000197418">
    <property type="component" value="Chromosome"/>
</dbReference>
<dbReference type="GeneID" id="33315304"/>
<feature type="transmembrane region" description="Helical" evidence="1">
    <location>
        <begin position="207"/>
        <end position="229"/>
    </location>
</feature>
<organism evidence="2 3">
    <name type="scientific">Thermococcus pacificus</name>
    <dbReference type="NCBI Taxonomy" id="71998"/>
    <lineage>
        <taxon>Archaea</taxon>
        <taxon>Methanobacteriati</taxon>
        <taxon>Methanobacteriota</taxon>
        <taxon>Thermococci</taxon>
        <taxon>Thermococcales</taxon>
        <taxon>Thermococcaceae</taxon>
        <taxon>Thermococcus</taxon>
    </lineage>
</organism>
<dbReference type="RefSeq" id="WP_088853716.1">
    <property type="nucleotide sequence ID" value="NZ_CP015102.1"/>
</dbReference>
<keyword evidence="3" id="KW-1185">Reference proteome</keyword>
<feature type="transmembrane region" description="Helical" evidence="1">
    <location>
        <begin position="6"/>
        <end position="23"/>
    </location>
</feature>
<evidence type="ECO:0008006" key="4">
    <source>
        <dbReference type="Google" id="ProtNLM"/>
    </source>
</evidence>
<feature type="transmembrane region" description="Helical" evidence="1">
    <location>
        <begin position="28"/>
        <end position="44"/>
    </location>
</feature>
<gene>
    <name evidence="2" type="ORF">A3L08_03495</name>
</gene>
<feature type="transmembrane region" description="Helical" evidence="1">
    <location>
        <begin position="174"/>
        <end position="195"/>
    </location>
</feature>
<name>A0A218P6P2_9EURY</name>
<reference evidence="2 3" key="1">
    <citation type="submission" date="2016-04" db="EMBL/GenBank/DDBJ databases">
        <title>Complete genome sequence of Thermococcus pacificus type strain P4.</title>
        <authorList>
            <person name="Oger P.M."/>
        </authorList>
    </citation>
    <scope>NUCLEOTIDE SEQUENCE [LARGE SCALE GENOMIC DNA]</scope>
    <source>
        <strain evidence="2 3">P-4</strain>
    </source>
</reference>